<comment type="caution">
    <text evidence="2">The sequence shown here is derived from an EMBL/GenBank/DDBJ whole genome shotgun (WGS) entry which is preliminary data.</text>
</comment>
<feature type="transmembrane region" description="Helical" evidence="1">
    <location>
        <begin position="68"/>
        <end position="89"/>
    </location>
</feature>
<feature type="transmembrane region" description="Helical" evidence="1">
    <location>
        <begin position="101"/>
        <end position="120"/>
    </location>
</feature>
<keyword evidence="1" id="KW-0472">Membrane</keyword>
<proteinExistence type="predicted"/>
<accession>A0ABV8DZZ6</accession>
<evidence type="ECO:0008006" key="4">
    <source>
        <dbReference type="Google" id="ProtNLM"/>
    </source>
</evidence>
<feature type="transmembrane region" description="Helical" evidence="1">
    <location>
        <begin position="215"/>
        <end position="235"/>
    </location>
</feature>
<organism evidence="2 3">
    <name type="scientific">Nocardia jiangsuensis</name>
    <dbReference type="NCBI Taxonomy" id="1691563"/>
    <lineage>
        <taxon>Bacteria</taxon>
        <taxon>Bacillati</taxon>
        <taxon>Actinomycetota</taxon>
        <taxon>Actinomycetes</taxon>
        <taxon>Mycobacteriales</taxon>
        <taxon>Nocardiaceae</taxon>
        <taxon>Nocardia</taxon>
    </lineage>
</organism>
<reference evidence="3" key="1">
    <citation type="journal article" date="2019" name="Int. J. Syst. Evol. Microbiol.">
        <title>The Global Catalogue of Microorganisms (GCM) 10K type strain sequencing project: providing services to taxonomists for standard genome sequencing and annotation.</title>
        <authorList>
            <consortium name="The Broad Institute Genomics Platform"/>
            <consortium name="The Broad Institute Genome Sequencing Center for Infectious Disease"/>
            <person name="Wu L."/>
            <person name="Ma J."/>
        </authorList>
    </citation>
    <scope>NUCLEOTIDE SEQUENCE [LARGE SCALE GENOMIC DNA]</scope>
    <source>
        <strain evidence="3">CGMCC 4.7330</strain>
    </source>
</reference>
<keyword evidence="3" id="KW-1185">Reference proteome</keyword>
<keyword evidence="1" id="KW-1133">Transmembrane helix</keyword>
<feature type="transmembrane region" description="Helical" evidence="1">
    <location>
        <begin position="140"/>
        <end position="161"/>
    </location>
</feature>
<feature type="transmembrane region" description="Helical" evidence="1">
    <location>
        <begin position="173"/>
        <end position="194"/>
    </location>
</feature>
<dbReference type="Proteomes" id="UP001595696">
    <property type="component" value="Unassembled WGS sequence"/>
</dbReference>
<gene>
    <name evidence="2" type="ORF">ACFO0B_26280</name>
</gene>
<protein>
    <recommendedName>
        <fullName evidence="4">Intracellular septation protein A</fullName>
    </recommendedName>
</protein>
<evidence type="ECO:0000256" key="1">
    <source>
        <dbReference type="SAM" id="Phobius"/>
    </source>
</evidence>
<evidence type="ECO:0000313" key="2">
    <source>
        <dbReference type="EMBL" id="MFC3965513.1"/>
    </source>
</evidence>
<sequence length="272" mass="29109">MNRPHVSGSGLIDRFVESPLAGLAPWIVMSLFNGPGRFEEAVAAALGIALLVFVAARRHGTSVKLLELFDLAFFGTLAVIGILATPGAIEWLELWAGEVSNIALALFALSSLLARVPFTLQYAREQTPREYWVSPLFLRVNYAITGVWTASFGLNALLGFLADGVQHDPDNFWTGWVLQLGFTLFAIAFTEWYPEYAPNRAAQRAGEPTEPPRPVARLLDWFPPYLIGVGVAGLITDGTQAAVGIGLIVAGLAGGAVLRRVAPAARAGSHSG</sequence>
<feature type="transmembrane region" description="Helical" evidence="1">
    <location>
        <begin position="38"/>
        <end position="56"/>
    </location>
</feature>
<dbReference type="EMBL" id="JBHSAX010000022">
    <property type="protein sequence ID" value="MFC3965513.1"/>
    <property type="molecule type" value="Genomic_DNA"/>
</dbReference>
<keyword evidence="1" id="KW-0812">Transmembrane</keyword>
<name>A0ABV8DZZ6_9NOCA</name>
<dbReference type="RefSeq" id="WP_378615410.1">
    <property type="nucleotide sequence ID" value="NZ_JBHSAX010000022.1"/>
</dbReference>
<feature type="transmembrane region" description="Helical" evidence="1">
    <location>
        <begin position="241"/>
        <end position="258"/>
    </location>
</feature>
<evidence type="ECO:0000313" key="3">
    <source>
        <dbReference type="Proteomes" id="UP001595696"/>
    </source>
</evidence>